<proteinExistence type="predicted"/>
<evidence type="ECO:0000256" key="1">
    <source>
        <dbReference type="SAM" id="Phobius"/>
    </source>
</evidence>
<comment type="caution">
    <text evidence="2">The sequence shown here is derived from an EMBL/GenBank/DDBJ whole genome shotgun (WGS) entry which is preliminary data.</text>
</comment>
<keyword evidence="1" id="KW-0812">Transmembrane</keyword>
<keyword evidence="1" id="KW-1133">Transmembrane helix</keyword>
<evidence type="ECO:0000313" key="3">
    <source>
        <dbReference type="Proteomes" id="UP000034329"/>
    </source>
</evidence>
<organism evidence="2 3">
    <name type="scientific">Candidatus Woesebacteria bacterium GW2011_GWB1_45_5</name>
    <dbReference type="NCBI Taxonomy" id="1618581"/>
    <lineage>
        <taxon>Bacteria</taxon>
        <taxon>Candidatus Woeseibacteriota</taxon>
    </lineage>
</organism>
<accession>A0A0G1PX17</accession>
<gene>
    <name evidence="2" type="ORF">UX13_C0024G0015</name>
</gene>
<name>A0A0G1PX17_9BACT</name>
<protein>
    <submittedName>
        <fullName evidence="2">Uncharacterized protein</fullName>
    </submittedName>
</protein>
<sequence length="100" mass="11433">MNWELGNRESLAIALIAASAAIGIAFLFYGHLSQDGKITLLAQTPEGFKKEYYCIQWVNEQGRELLFIDINYDSNFIQNSQAICQKTQYQYDNGIYTPEL</sequence>
<dbReference type="AlphaFoldDB" id="A0A0G1PX17"/>
<feature type="transmembrane region" description="Helical" evidence="1">
    <location>
        <begin position="12"/>
        <end position="32"/>
    </location>
</feature>
<dbReference type="EMBL" id="LCLA01000024">
    <property type="protein sequence ID" value="KKU09993.1"/>
    <property type="molecule type" value="Genomic_DNA"/>
</dbReference>
<feature type="non-terminal residue" evidence="2">
    <location>
        <position position="100"/>
    </location>
</feature>
<dbReference type="Proteomes" id="UP000034329">
    <property type="component" value="Unassembled WGS sequence"/>
</dbReference>
<reference evidence="2 3" key="1">
    <citation type="journal article" date="2015" name="Nature">
        <title>rRNA introns, odd ribosomes, and small enigmatic genomes across a large radiation of phyla.</title>
        <authorList>
            <person name="Brown C.T."/>
            <person name="Hug L.A."/>
            <person name="Thomas B.C."/>
            <person name="Sharon I."/>
            <person name="Castelle C.J."/>
            <person name="Singh A."/>
            <person name="Wilkins M.J."/>
            <person name="Williams K.H."/>
            <person name="Banfield J.F."/>
        </authorList>
    </citation>
    <scope>NUCLEOTIDE SEQUENCE [LARGE SCALE GENOMIC DNA]</scope>
</reference>
<evidence type="ECO:0000313" key="2">
    <source>
        <dbReference type="EMBL" id="KKU09993.1"/>
    </source>
</evidence>
<keyword evidence="1" id="KW-0472">Membrane</keyword>